<evidence type="ECO:0000313" key="2">
    <source>
        <dbReference type="Proteomes" id="UP000814033"/>
    </source>
</evidence>
<dbReference type="Proteomes" id="UP000814033">
    <property type="component" value="Unassembled WGS sequence"/>
</dbReference>
<keyword evidence="2" id="KW-1185">Reference proteome</keyword>
<reference evidence="1" key="1">
    <citation type="submission" date="2021-02" db="EMBL/GenBank/DDBJ databases">
        <authorList>
            <consortium name="DOE Joint Genome Institute"/>
            <person name="Ahrendt S."/>
            <person name="Looney B.P."/>
            <person name="Miyauchi S."/>
            <person name="Morin E."/>
            <person name="Drula E."/>
            <person name="Courty P.E."/>
            <person name="Chicoki N."/>
            <person name="Fauchery L."/>
            <person name="Kohler A."/>
            <person name="Kuo A."/>
            <person name="Labutti K."/>
            <person name="Pangilinan J."/>
            <person name="Lipzen A."/>
            <person name="Riley R."/>
            <person name="Andreopoulos W."/>
            <person name="He G."/>
            <person name="Johnson J."/>
            <person name="Barry K.W."/>
            <person name="Grigoriev I.V."/>
            <person name="Nagy L."/>
            <person name="Hibbett D."/>
            <person name="Henrissat B."/>
            <person name="Matheny P.B."/>
            <person name="Labbe J."/>
            <person name="Martin F."/>
        </authorList>
    </citation>
    <scope>NUCLEOTIDE SEQUENCE</scope>
    <source>
        <strain evidence="1">FP105234-sp</strain>
    </source>
</reference>
<dbReference type="EMBL" id="MU276111">
    <property type="protein sequence ID" value="KAI0041640.1"/>
    <property type="molecule type" value="Genomic_DNA"/>
</dbReference>
<gene>
    <name evidence="1" type="ORF">FA95DRAFT_1641099</name>
</gene>
<organism evidence="1 2">
    <name type="scientific">Auriscalpium vulgare</name>
    <dbReference type="NCBI Taxonomy" id="40419"/>
    <lineage>
        <taxon>Eukaryota</taxon>
        <taxon>Fungi</taxon>
        <taxon>Dikarya</taxon>
        <taxon>Basidiomycota</taxon>
        <taxon>Agaricomycotina</taxon>
        <taxon>Agaricomycetes</taxon>
        <taxon>Russulales</taxon>
        <taxon>Auriscalpiaceae</taxon>
        <taxon>Auriscalpium</taxon>
    </lineage>
</organism>
<proteinExistence type="predicted"/>
<accession>A0ACB8RDJ1</accession>
<reference evidence="1" key="2">
    <citation type="journal article" date="2022" name="New Phytol.">
        <title>Evolutionary transition to the ectomycorrhizal habit in the genomes of a hyperdiverse lineage of mushroom-forming fungi.</title>
        <authorList>
            <person name="Looney B."/>
            <person name="Miyauchi S."/>
            <person name="Morin E."/>
            <person name="Drula E."/>
            <person name="Courty P.E."/>
            <person name="Kohler A."/>
            <person name="Kuo A."/>
            <person name="LaButti K."/>
            <person name="Pangilinan J."/>
            <person name="Lipzen A."/>
            <person name="Riley R."/>
            <person name="Andreopoulos W."/>
            <person name="He G."/>
            <person name="Johnson J."/>
            <person name="Nolan M."/>
            <person name="Tritt A."/>
            <person name="Barry K.W."/>
            <person name="Grigoriev I.V."/>
            <person name="Nagy L.G."/>
            <person name="Hibbett D."/>
            <person name="Henrissat B."/>
            <person name="Matheny P.B."/>
            <person name="Labbe J."/>
            <person name="Martin F.M."/>
        </authorList>
    </citation>
    <scope>NUCLEOTIDE SEQUENCE</scope>
    <source>
        <strain evidence="1">FP105234-sp</strain>
    </source>
</reference>
<sequence length="85" mass="9996">MDTLLYSLEQMIAYYMDRYLRQTVGFEGPNLEEQRQRHIEKEAHKIDRDQIKAVSEIIYLVQSQSTPGVVYSVDTEEYVCDCPAF</sequence>
<protein>
    <submittedName>
        <fullName evidence="1">Uncharacterized protein</fullName>
    </submittedName>
</protein>
<feature type="non-terminal residue" evidence="1">
    <location>
        <position position="85"/>
    </location>
</feature>
<comment type="caution">
    <text evidence="1">The sequence shown here is derived from an EMBL/GenBank/DDBJ whole genome shotgun (WGS) entry which is preliminary data.</text>
</comment>
<name>A0ACB8RDJ1_9AGAM</name>
<evidence type="ECO:0000313" key="1">
    <source>
        <dbReference type="EMBL" id="KAI0041640.1"/>
    </source>
</evidence>